<sequence>MQRTLSLSNSTLNEGDLSCNNMTLDGTSHSLPNMSDEENCDQIETLKNEINRLKAELDAAHNEIDNLSIVNTELTQTIYDMNIKHELVKKASRKLSIDGNKGTPNGKNCLKISTPLNCQKKQKNISSTNTISKTNKRSVIDTNSQISETNKEDPSSSPNKISGDDGSDKNMSKPIKKNKMCILSTNNVLEPLPLIENIFSEHFNYCRYMYPNSTTKHIIKNIDKKLDQYTFEDYCLIFIGENDIRGDVNYISVINDIKESLRKIVHTNIVLCLPIYITGSPIYNYKVEMFNNLMDLDMQNNNYAYIFDCNRDLTIDMFSYKTGRVNRQGLVLNPIIKINSKENIVAESGLRR</sequence>
<protein>
    <submittedName>
        <fullName evidence="3">Uncharacterized protein</fullName>
    </submittedName>
</protein>
<organism evidence="3 4">
    <name type="scientific">Spodoptera exigua</name>
    <name type="common">Beet armyworm</name>
    <name type="synonym">Noctua fulgens</name>
    <dbReference type="NCBI Taxonomy" id="7107"/>
    <lineage>
        <taxon>Eukaryota</taxon>
        <taxon>Metazoa</taxon>
        <taxon>Ecdysozoa</taxon>
        <taxon>Arthropoda</taxon>
        <taxon>Hexapoda</taxon>
        <taxon>Insecta</taxon>
        <taxon>Pterygota</taxon>
        <taxon>Neoptera</taxon>
        <taxon>Endopterygota</taxon>
        <taxon>Lepidoptera</taxon>
        <taxon>Glossata</taxon>
        <taxon>Ditrysia</taxon>
        <taxon>Noctuoidea</taxon>
        <taxon>Noctuidae</taxon>
        <taxon>Amphipyrinae</taxon>
        <taxon>Spodoptera</taxon>
    </lineage>
</organism>
<dbReference type="Proteomes" id="UP000814243">
    <property type="component" value="Unassembled WGS sequence"/>
</dbReference>
<evidence type="ECO:0000313" key="3">
    <source>
        <dbReference type="EMBL" id="KAH9639830.1"/>
    </source>
</evidence>
<feature type="compositionally biased region" description="Polar residues" evidence="2">
    <location>
        <begin position="121"/>
        <end position="133"/>
    </location>
</feature>
<accession>A0A922SJC1</accession>
<dbReference type="EMBL" id="JACEFF010000301">
    <property type="protein sequence ID" value="KAH9639830.1"/>
    <property type="molecule type" value="Genomic_DNA"/>
</dbReference>
<evidence type="ECO:0000256" key="2">
    <source>
        <dbReference type="SAM" id="MobiDB-lite"/>
    </source>
</evidence>
<dbReference type="AlphaFoldDB" id="A0A922SJC1"/>
<dbReference type="SUPFAM" id="SSF52266">
    <property type="entry name" value="SGNH hydrolase"/>
    <property type="match status" value="1"/>
</dbReference>
<evidence type="ECO:0000313" key="4">
    <source>
        <dbReference type="Proteomes" id="UP000814243"/>
    </source>
</evidence>
<proteinExistence type="predicted"/>
<dbReference type="Gene3D" id="3.40.50.1110">
    <property type="entry name" value="SGNH hydrolase"/>
    <property type="match status" value="1"/>
</dbReference>
<dbReference type="InterPro" id="IPR036514">
    <property type="entry name" value="SGNH_hydro_sf"/>
</dbReference>
<name>A0A922SJC1_SPOEX</name>
<keyword evidence="1" id="KW-0175">Coiled coil</keyword>
<evidence type="ECO:0000256" key="1">
    <source>
        <dbReference type="SAM" id="Coils"/>
    </source>
</evidence>
<feature type="compositionally biased region" description="Basic and acidic residues" evidence="2">
    <location>
        <begin position="162"/>
        <end position="171"/>
    </location>
</feature>
<gene>
    <name evidence="3" type="ORF">HF086_015681</name>
</gene>
<comment type="caution">
    <text evidence="3">The sequence shown here is derived from an EMBL/GenBank/DDBJ whole genome shotgun (WGS) entry which is preliminary data.</text>
</comment>
<feature type="coiled-coil region" evidence="1">
    <location>
        <begin position="36"/>
        <end position="70"/>
    </location>
</feature>
<feature type="region of interest" description="Disordered" evidence="2">
    <location>
        <begin position="121"/>
        <end position="173"/>
    </location>
</feature>
<reference evidence="3" key="1">
    <citation type="journal article" date="2021" name="G3 (Bethesda)">
        <title>Genome and transcriptome analysis of the beet armyworm Spodoptera exigua reveals targets for pest control. .</title>
        <authorList>
            <person name="Simon S."/>
            <person name="Breeschoten T."/>
            <person name="Jansen H.J."/>
            <person name="Dirks R.P."/>
            <person name="Schranz M.E."/>
            <person name="Ros V.I.D."/>
        </authorList>
    </citation>
    <scope>NUCLEOTIDE SEQUENCE</scope>
    <source>
        <strain evidence="3">TB_SE_WUR_2020</strain>
    </source>
</reference>